<evidence type="ECO:0000259" key="1">
    <source>
        <dbReference type="Pfam" id="PF01048"/>
    </source>
</evidence>
<dbReference type="Proteomes" id="UP001151582">
    <property type="component" value="Unassembled WGS sequence"/>
</dbReference>
<sequence length="287" mass="31016">MITANFPVDPDGRTHHVGLKRGEVANRIVTVGDKARAHTLALLLDQDTAGRARFVHESPRGFYTVTGTYQGIPVSIVAIGMGMAMMDFFVREVRAVVEGPMVIIRLGSCGTSGRAQLGDIIVPDQAIAVTRNYDYFLTGHGEAYHLTKPVACDVQLGQAVRAARVKQGLNATCDSFYSSQGRQNHDFVDANRGIIDQLKRTYPQFISMEMETFMLYHLASVSAMPDGDTVNILARAPQPSVRAAAAMMVFADRAGDQFIDRAVAQQLETAVGQAVLGSLVANVTDTA</sequence>
<accession>A0A9W8BB66</accession>
<evidence type="ECO:0000313" key="3">
    <source>
        <dbReference type="Proteomes" id="UP001151582"/>
    </source>
</evidence>
<dbReference type="SUPFAM" id="SSF53167">
    <property type="entry name" value="Purine and uridine phosphorylases"/>
    <property type="match status" value="1"/>
</dbReference>
<organism evidence="2 3">
    <name type="scientific">Dimargaris verticillata</name>
    <dbReference type="NCBI Taxonomy" id="2761393"/>
    <lineage>
        <taxon>Eukaryota</taxon>
        <taxon>Fungi</taxon>
        <taxon>Fungi incertae sedis</taxon>
        <taxon>Zoopagomycota</taxon>
        <taxon>Kickxellomycotina</taxon>
        <taxon>Dimargaritomycetes</taxon>
        <taxon>Dimargaritales</taxon>
        <taxon>Dimargaritaceae</taxon>
        <taxon>Dimargaris</taxon>
    </lineage>
</organism>
<dbReference type="CDD" id="cd17769">
    <property type="entry name" value="NP_TgUP-like"/>
    <property type="match status" value="1"/>
</dbReference>
<dbReference type="GO" id="GO:0004850">
    <property type="term" value="F:uridine phosphorylase activity"/>
    <property type="evidence" value="ECO:0007669"/>
    <property type="project" value="TreeGrafter"/>
</dbReference>
<dbReference type="AlphaFoldDB" id="A0A9W8BB66"/>
<dbReference type="GO" id="GO:0006218">
    <property type="term" value="P:uridine catabolic process"/>
    <property type="evidence" value="ECO:0007669"/>
    <property type="project" value="TreeGrafter"/>
</dbReference>
<comment type="caution">
    <text evidence="2">The sequence shown here is derived from an EMBL/GenBank/DDBJ whole genome shotgun (WGS) entry which is preliminary data.</text>
</comment>
<dbReference type="Gene3D" id="3.40.50.1580">
    <property type="entry name" value="Nucleoside phosphorylase domain"/>
    <property type="match status" value="1"/>
</dbReference>
<dbReference type="EMBL" id="JANBQB010000024">
    <property type="protein sequence ID" value="KAJ1984289.1"/>
    <property type="molecule type" value="Genomic_DNA"/>
</dbReference>
<gene>
    <name evidence="2" type="ORF">H4R34_000757</name>
</gene>
<evidence type="ECO:0000313" key="2">
    <source>
        <dbReference type="EMBL" id="KAJ1984289.1"/>
    </source>
</evidence>
<dbReference type="InterPro" id="IPR035994">
    <property type="entry name" value="Nucleoside_phosphorylase_sf"/>
</dbReference>
<dbReference type="OrthoDB" id="416752at2759"/>
<dbReference type="PANTHER" id="PTHR43691">
    <property type="entry name" value="URIDINE PHOSPHORYLASE"/>
    <property type="match status" value="1"/>
</dbReference>
<protein>
    <recommendedName>
        <fullName evidence="1">Nucleoside phosphorylase domain-containing protein</fullName>
    </recommendedName>
</protein>
<dbReference type="PANTHER" id="PTHR43691:SF14">
    <property type="entry name" value="URIDINE PHOSPHORYLASE"/>
    <property type="match status" value="1"/>
</dbReference>
<proteinExistence type="predicted"/>
<feature type="domain" description="Nucleoside phosphorylase" evidence="1">
    <location>
        <begin position="27"/>
        <end position="222"/>
    </location>
</feature>
<dbReference type="InterPro" id="IPR000845">
    <property type="entry name" value="Nucleoside_phosphorylase_d"/>
</dbReference>
<reference evidence="2" key="1">
    <citation type="submission" date="2022-07" db="EMBL/GenBank/DDBJ databases">
        <title>Phylogenomic reconstructions and comparative analyses of Kickxellomycotina fungi.</title>
        <authorList>
            <person name="Reynolds N.K."/>
            <person name="Stajich J.E."/>
            <person name="Barry K."/>
            <person name="Grigoriev I.V."/>
            <person name="Crous P."/>
            <person name="Smith M.E."/>
        </authorList>
    </citation>
    <scope>NUCLEOTIDE SEQUENCE</scope>
    <source>
        <strain evidence="2">RSA 567</strain>
    </source>
</reference>
<dbReference type="Pfam" id="PF01048">
    <property type="entry name" value="PNP_UDP_1"/>
    <property type="match status" value="1"/>
</dbReference>
<dbReference type="GO" id="GO:0005829">
    <property type="term" value="C:cytosol"/>
    <property type="evidence" value="ECO:0007669"/>
    <property type="project" value="TreeGrafter"/>
</dbReference>
<keyword evidence="3" id="KW-1185">Reference proteome</keyword>
<name>A0A9W8BB66_9FUNG</name>